<keyword evidence="1" id="KW-0732">Signal</keyword>
<name>A0ABX2AL67_9BACT</name>
<feature type="chain" id="PRO_5046561367" evidence="1">
    <location>
        <begin position="23"/>
        <end position="273"/>
    </location>
</feature>
<keyword evidence="3" id="KW-1185">Reference proteome</keyword>
<dbReference type="Proteomes" id="UP000714420">
    <property type="component" value="Unassembled WGS sequence"/>
</dbReference>
<evidence type="ECO:0000313" key="2">
    <source>
        <dbReference type="EMBL" id="NPD91941.1"/>
    </source>
</evidence>
<dbReference type="EMBL" id="JABKKF010000004">
    <property type="protein sequence ID" value="NPD91941.1"/>
    <property type="molecule type" value="Genomic_DNA"/>
</dbReference>
<proteinExistence type="predicted"/>
<sequence>MRNKVFAVFVRLLFSVFLPANVAGHPAADAHGSINVVLLGDSNTSIGGDSCNVATGWSKWFKERFAPASCISYARSGATWSNTSRTVYATAENISVLGDNNVIYNQINRLVEACRKGVQPVPQLIVISAGTNDAWFHGKRPGVFGKSVADVFAVSTGYITGRKVSSVLSLAESVRYGCELLIEAFPDAQIVMLTPIQSAKVPADMIRKAGDVIEECGRMMGINVIRQDYGGAVYGVRGTNVRRTTGDGVHTSEYGARRNGYYIANMIAPMLHF</sequence>
<keyword evidence="2" id="KW-0378">Hydrolase</keyword>
<dbReference type="RefSeq" id="WP_172275282.1">
    <property type="nucleotide sequence ID" value="NZ_CASGMU010000003.1"/>
</dbReference>
<reference evidence="2 3" key="1">
    <citation type="submission" date="2020-05" db="EMBL/GenBank/DDBJ databases">
        <title>Distinct polysaccharide utilization as determinants for interspecies competition between intestinal Prevotella spp.</title>
        <authorList>
            <person name="Galvez E.J.C."/>
            <person name="Iljazovic A."/>
            <person name="Strowig T."/>
        </authorList>
    </citation>
    <scope>NUCLEOTIDE SEQUENCE [LARGE SCALE GENOMIC DNA]</scope>
    <source>
        <strain evidence="2 3">PMUR</strain>
    </source>
</reference>
<evidence type="ECO:0000256" key="1">
    <source>
        <dbReference type="SAM" id="SignalP"/>
    </source>
</evidence>
<dbReference type="InterPro" id="IPR036514">
    <property type="entry name" value="SGNH_hydro_sf"/>
</dbReference>
<feature type="signal peptide" evidence="1">
    <location>
        <begin position="1"/>
        <end position="22"/>
    </location>
</feature>
<comment type="caution">
    <text evidence="2">The sequence shown here is derived from an EMBL/GenBank/DDBJ whole genome shotgun (WGS) entry which is preliminary data.</text>
</comment>
<protein>
    <submittedName>
        <fullName evidence="2">SGNH/GDSL hydrolase family protein</fullName>
    </submittedName>
</protein>
<dbReference type="GO" id="GO:0016787">
    <property type="term" value="F:hydrolase activity"/>
    <property type="evidence" value="ECO:0007669"/>
    <property type="project" value="UniProtKB-KW"/>
</dbReference>
<dbReference type="Gene3D" id="3.40.50.1110">
    <property type="entry name" value="SGNH hydrolase"/>
    <property type="match status" value="1"/>
</dbReference>
<gene>
    <name evidence="2" type="ORF">HPS56_06165</name>
</gene>
<accession>A0ABX2AL67</accession>
<evidence type="ECO:0000313" key="3">
    <source>
        <dbReference type="Proteomes" id="UP000714420"/>
    </source>
</evidence>
<dbReference type="InterPro" id="IPR001087">
    <property type="entry name" value="GDSL"/>
</dbReference>
<dbReference type="SUPFAM" id="SSF52266">
    <property type="entry name" value="SGNH hydrolase"/>
    <property type="match status" value="1"/>
</dbReference>
<dbReference type="Pfam" id="PF00657">
    <property type="entry name" value="Lipase_GDSL"/>
    <property type="match status" value="1"/>
</dbReference>
<organism evidence="2 3">
    <name type="scientific">Xylanibacter muris</name>
    <dbReference type="NCBI Taxonomy" id="2736290"/>
    <lineage>
        <taxon>Bacteria</taxon>
        <taxon>Pseudomonadati</taxon>
        <taxon>Bacteroidota</taxon>
        <taxon>Bacteroidia</taxon>
        <taxon>Bacteroidales</taxon>
        <taxon>Prevotellaceae</taxon>
        <taxon>Xylanibacter</taxon>
    </lineage>
</organism>